<sequence length="1306" mass="140513">MNGSSTNAALEPYVAGLAASWLTETPDALWREVAGSLAFVDISGFTTLTERLARHGKVGAEEISDILDSTFTDLLAIAYRDGGDLVKWGGDAVLLLFRGEAHAPRAARAAFRMRARMRRIGRIRIGSSHIPLRMSVGIHSDSFYFALVGDPEVHRELLVSGPAASTTADLEALADADEIALSAQTAALLDPAALGESKGPARLLIAEPLLPEAPAVADPARMAPPAVEDLAQLLSPAIRAHLLDIVERVGTGRTAQRQMVHRQIAVAFVQFSGTDRLLCDQGPDALAAGLDECIRTVQRSVQRHNVTFFESDINNDGGKVMLTAGAPTGTEKDDDRMLRTVREIVEQRGILPIRVGVNRGQVFAGDFGPPFRRTYSVKGDAVNLAARLLGQARPGQAVATTVMLDHSTTRFDTEALPPFLVKGKTEPISAVRLGRILGTVLDTSAGDLVGREEEMAVLRSALADSRAGQGVVVDLVGDPGIGKTRLADELLAEADGPVYTCLCEIYGTSTAYAPFRMLMRRVLGVDDDAAAPALASALQRVVDESSPTLAPWIPLIGVVLDLQLPTTPEVDTLEDRFRRSRLTEVVCEFLATVLTGPSVLGFGEVHLMDEASAELLEALCRRVADLPWLVMLTRREAADGFHPSTAYPVTTLALRALDSRAAATLVEQLFADTPLRLADAAALAERADGNPMYLTSLAQAVHHGASLNTLPDTIEALITSQIDRLDPNGRALLRFASVLGMRFTLPQLHALVDDGGVFDRHTPLDGLASFVRRDGIDRYTFEHQMIRDTAYEGLPYRSRRLLHGKAGEFLESSATDPAEVAELLSLHYFHADRRDKAWRYSRIAGDRASAKYAFAETDELLTRALRAARWLPDIPDAELVEVNTSVGQARFRVGKQRQALDAFRAGRKRLHDAPVAAAQLLEYEADALRRMGRHSVALSTLSRGLRLLDDATSTEALIIRSRLEGAYAVVRENQGRYRAALSWARKAEQHAEQSGDAAARAVALEAVHGAMSMLGMPSDRPYGRLALELYEQLGDRTGQSRALNNIAVLSWIQGLGVEALELFRRAETVATAAGDTAGAAASTYNIGDVLLRLGRVDEAAAVLRPLVPQLEALDIADFHAAARRALGLATVLVGRHDEGRRLLDAARAQLVQLGETAEVLETDASIAFALLADGQGGAAARLAREAARRADSLDAGQLLPWLLRLEGAGLCDVGRLDEAETILGEAMDLAQSLNRVELGFIVAELARLARRRGDLASAGELDERSTTMFAELGYVRVGRYLLEGSDPPSAVNSPAASGPGRTAPVS</sequence>
<dbReference type="Gene3D" id="1.25.40.10">
    <property type="entry name" value="Tetratricopeptide repeat domain"/>
    <property type="match status" value="3"/>
</dbReference>
<feature type="domain" description="Guanylate cyclase" evidence="4">
    <location>
        <begin position="36"/>
        <end position="171"/>
    </location>
</feature>
<dbReference type="GO" id="GO:0005524">
    <property type="term" value="F:ATP binding"/>
    <property type="evidence" value="ECO:0007669"/>
    <property type="project" value="UniProtKB-KW"/>
</dbReference>
<accession>A0A563E561</accession>
<dbReference type="PANTHER" id="PTHR16305:SF28">
    <property type="entry name" value="GUANYLATE CYCLASE DOMAIN-CONTAINING PROTEIN"/>
    <property type="match status" value="1"/>
</dbReference>
<dbReference type="PROSITE" id="PS50125">
    <property type="entry name" value="GUANYLATE_CYCLASE_2"/>
    <property type="match status" value="2"/>
</dbReference>
<dbReference type="InterPro" id="IPR011990">
    <property type="entry name" value="TPR-like_helical_dom_sf"/>
</dbReference>
<dbReference type="GO" id="GO:0035556">
    <property type="term" value="P:intracellular signal transduction"/>
    <property type="evidence" value="ECO:0007669"/>
    <property type="project" value="InterPro"/>
</dbReference>
<dbReference type="InterPro" id="IPR001054">
    <property type="entry name" value="A/G_cyclase"/>
</dbReference>
<reference evidence="5 6" key="2">
    <citation type="submission" date="2019-08" db="EMBL/GenBank/DDBJ databases">
        <title>Jejuicoccus antrihumi gen. nov., sp. nov., a new member of the family Dermacoccaceae isolated from a cave.</title>
        <authorList>
            <person name="Schumann P."/>
            <person name="Kim I.S."/>
        </authorList>
    </citation>
    <scope>NUCLEOTIDE SEQUENCE [LARGE SCALE GENOMIC DNA]</scope>
    <source>
        <strain evidence="5 6">C5-26</strain>
    </source>
</reference>
<dbReference type="Gene3D" id="3.30.70.1230">
    <property type="entry name" value="Nucleotide cyclase"/>
    <property type="match status" value="2"/>
</dbReference>
<keyword evidence="1" id="KW-0547">Nucleotide-binding</keyword>
<evidence type="ECO:0000256" key="2">
    <source>
        <dbReference type="ARBA" id="ARBA00022840"/>
    </source>
</evidence>
<reference evidence="5 6" key="1">
    <citation type="submission" date="2019-05" db="EMBL/GenBank/DDBJ databases">
        <authorList>
            <person name="Lee S.D."/>
        </authorList>
    </citation>
    <scope>NUCLEOTIDE SEQUENCE [LARGE SCALE GENOMIC DNA]</scope>
    <source>
        <strain evidence="5 6">C5-26</strain>
    </source>
</reference>
<keyword evidence="6" id="KW-1185">Reference proteome</keyword>
<evidence type="ECO:0000256" key="1">
    <source>
        <dbReference type="ARBA" id="ARBA00022741"/>
    </source>
</evidence>
<dbReference type="Pfam" id="PF13424">
    <property type="entry name" value="TPR_12"/>
    <property type="match status" value="1"/>
</dbReference>
<dbReference type="InterPro" id="IPR029787">
    <property type="entry name" value="Nucleotide_cyclase"/>
</dbReference>
<feature type="domain" description="Guanylate cyclase" evidence="4">
    <location>
        <begin position="265"/>
        <end position="389"/>
    </location>
</feature>
<dbReference type="SUPFAM" id="SSF55073">
    <property type="entry name" value="Nucleotide cyclase"/>
    <property type="match status" value="2"/>
</dbReference>
<gene>
    <name evidence="5" type="ORF">FGL98_06695</name>
</gene>
<proteinExistence type="predicted"/>
<dbReference type="GO" id="GO:0009190">
    <property type="term" value="P:cyclic nucleotide biosynthetic process"/>
    <property type="evidence" value="ECO:0007669"/>
    <property type="project" value="InterPro"/>
</dbReference>
<dbReference type="CDD" id="cd07302">
    <property type="entry name" value="CHD"/>
    <property type="match status" value="1"/>
</dbReference>
<evidence type="ECO:0000313" key="5">
    <source>
        <dbReference type="EMBL" id="TWP37429.1"/>
    </source>
</evidence>
<dbReference type="InterPro" id="IPR041664">
    <property type="entry name" value="AAA_16"/>
</dbReference>
<dbReference type="RefSeq" id="WP_146315950.1">
    <property type="nucleotide sequence ID" value="NZ_VCQV01000006.1"/>
</dbReference>
<dbReference type="Pfam" id="PF13191">
    <property type="entry name" value="AAA_16"/>
    <property type="match status" value="1"/>
</dbReference>
<dbReference type="InterPro" id="IPR027417">
    <property type="entry name" value="P-loop_NTPase"/>
</dbReference>
<dbReference type="Pfam" id="PF00211">
    <property type="entry name" value="Guanylate_cyc"/>
    <property type="match status" value="2"/>
</dbReference>
<protein>
    <submittedName>
        <fullName evidence="5">Tetratricopeptide repeat protein</fullName>
    </submittedName>
</protein>
<keyword evidence="2" id="KW-0067">ATP-binding</keyword>
<evidence type="ECO:0000256" key="3">
    <source>
        <dbReference type="SAM" id="MobiDB-lite"/>
    </source>
</evidence>
<dbReference type="GO" id="GO:0005737">
    <property type="term" value="C:cytoplasm"/>
    <property type="evidence" value="ECO:0007669"/>
    <property type="project" value="TreeGrafter"/>
</dbReference>
<feature type="region of interest" description="Disordered" evidence="3">
    <location>
        <begin position="1286"/>
        <end position="1306"/>
    </location>
</feature>
<dbReference type="OrthoDB" id="5476461at2"/>
<dbReference type="SUPFAM" id="SSF52540">
    <property type="entry name" value="P-loop containing nucleoside triphosphate hydrolases"/>
    <property type="match status" value="1"/>
</dbReference>
<dbReference type="Proteomes" id="UP000320244">
    <property type="component" value="Unassembled WGS sequence"/>
</dbReference>
<dbReference type="PANTHER" id="PTHR16305">
    <property type="entry name" value="TESTICULAR SOLUBLE ADENYLYL CYCLASE"/>
    <property type="match status" value="1"/>
</dbReference>
<evidence type="ECO:0000259" key="4">
    <source>
        <dbReference type="PROSITE" id="PS50125"/>
    </source>
</evidence>
<evidence type="ECO:0000313" key="6">
    <source>
        <dbReference type="Proteomes" id="UP000320244"/>
    </source>
</evidence>
<name>A0A563E561_9MICO</name>
<dbReference type="GO" id="GO:0004016">
    <property type="term" value="F:adenylate cyclase activity"/>
    <property type="evidence" value="ECO:0007669"/>
    <property type="project" value="UniProtKB-ARBA"/>
</dbReference>
<dbReference type="Gene3D" id="3.40.50.300">
    <property type="entry name" value="P-loop containing nucleotide triphosphate hydrolases"/>
    <property type="match status" value="1"/>
</dbReference>
<organism evidence="5 6">
    <name type="scientific">Leekyejoonella antrihumi</name>
    <dbReference type="NCBI Taxonomy" id="1660198"/>
    <lineage>
        <taxon>Bacteria</taxon>
        <taxon>Bacillati</taxon>
        <taxon>Actinomycetota</taxon>
        <taxon>Actinomycetes</taxon>
        <taxon>Micrococcales</taxon>
        <taxon>Dermacoccaceae</taxon>
        <taxon>Leekyejoonella</taxon>
    </lineage>
</organism>
<dbReference type="SUPFAM" id="SSF48452">
    <property type="entry name" value="TPR-like"/>
    <property type="match status" value="2"/>
</dbReference>
<comment type="caution">
    <text evidence="5">The sequence shown here is derived from an EMBL/GenBank/DDBJ whole genome shotgun (WGS) entry which is preliminary data.</text>
</comment>
<dbReference type="EMBL" id="VCQV01000006">
    <property type="protein sequence ID" value="TWP37429.1"/>
    <property type="molecule type" value="Genomic_DNA"/>
</dbReference>